<name>A0ACD3QFC9_LARCR</name>
<dbReference type="EMBL" id="CM011693">
    <property type="protein sequence ID" value="TMS05299.1"/>
    <property type="molecule type" value="Genomic_DNA"/>
</dbReference>
<dbReference type="Proteomes" id="UP000793456">
    <property type="component" value="Chromosome XX"/>
</dbReference>
<keyword evidence="2" id="KW-1185">Reference proteome</keyword>
<evidence type="ECO:0000313" key="2">
    <source>
        <dbReference type="Proteomes" id="UP000793456"/>
    </source>
</evidence>
<accession>A0ACD3QFC9</accession>
<comment type="caution">
    <text evidence="1">The sequence shown here is derived from an EMBL/GenBank/DDBJ whole genome shotgun (WGS) entry which is preliminary data.</text>
</comment>
<proteinExistence type="predicted"/>
<reference evidence="1" key="1">
    <citation type="submission" date="2018-11" db="EMBL/GenBank/DDBJ databases">
        <title>The sequence and de novo assembly of Larimichthys crocea genome using PacBio and Hi-C technologies.</title>
        <authorList>
            <person name="Xu P."/>
            <person name="Chen B."/>
            <person name="Zhou Z."/>
            <person name="Ke Q."/>
            <person name="Wu Y."/>
            <person name="Bai H."/>
            <person name="Pu F."/>
        </authorList>
    </citation>
    <scope>NUCLEOTIDE SEQUENCE</scope>
    <source>
        <tissue evidence="1">Muscle</tissue>
    </source>
</reference>
<protein>
    <submittedName>
        <fullName evidence="1">Uncharacterized protein</fullName>
    </submittedName>
</protein>
<gene>
    <name evidence="1" type="ORF">E3U43_004549</name>
</gene>
<evidence type="ECO:0000313" key="1">
    <source>
        <dbReference type="EMBL" id="TMS05299.1"/>
    </source>
</evidence>
<sequence>MDAPEDELTSDCVDSSASVSVNASNGTNVNSITLQSLAKYRYYRFKVAAVTSAGVGEYTHWNYARTLAGNPDAPPRDMNVTLTSTGLRIVWDAPDILSGPTSYLVQVNGPDMNITIVRAPGEMTNFILTNLTAYTRYFVTIIAFTGPVEQAASDGKAIGPFEFQTLEEKPKDPPKNVIVTVIPEEVNCVRVTFTPPEEPNGNITAYFVYIYEKSQLVKNVRLDFTQRDQNNITAVIEGLKGGRTYSLQDGTSGMAARGWPLVRRNATMAETYVIGESNDCMRENNTDMYCNGPLKPNTVYVFKFKATNINGQSTDSEYSEHVKTAAAVYGLLTKVDQIILGVVLSVFLAGLLIIICCSIKFHQRKMEGGTYSPRKAEMTETKSKLDQLVAVADLELKQENLNRLVCVFIFDVKASIRRT</sequence>
<organism evidence="1 2">
    <name type="scientific">Larimichthys crocea</name>
    <name type="common">Large yellow croaker</name>
    <name type="synonym">Pseudosciaena crocea</name>
    <dbReference type="NCBI Taxonomy" id="215358"/>
    <lineage>
        <taxon>Eukaryota</taxon>
        <taxon>Metazoa</taxon>
        <taxon>Chordata</taxon>
        <taxon>Craniata</taxon>
        <taxon>Vertebrata</taxon>
        <taxon>Euteleostomi</taxon>
        <taxon>Actinopterygii</taxon>
        <taxon>Neopterygii</taxon>
        <taxon>Teleostei</taxon>
        <taxon>Neoteleostei</taxon>
        <taxon>Acanthomorphata</taxon>
        <taxon>Eupercaria</taxon>
        <taxon>Sciaenidae</taxon>
        <taxon>Larimichthys</taxon>
    </lineage>
</organism>